<keyword evidence="2" id="KW-1185">Reference proteome</keyword>
<dbReference type="Gramene" id="PRQ37454">
    <property type="protein sequence ID" value="PRQ37454"/>
    <property type="gene ID" value="RchiOBHm_Chr4g0402771"/>
</dbReference>
<dbReference type="EMBL" id="PDCK01000042">
    <property type="protein sequence ID" value="PRQ37454.1"/>
    <property type="molecule type" value="Genomic_DNA"/>
</dbReference>
<protein>
    <submittedName>
        <fullName evidence="1">Uncharacterized protein</fullName>
    </submittedName>
</protein>
<proteinExistence type="predicted"/>
<dbReference type="Proteomes" id="UP000238479">
    <property type="component" value="Chromosome 4"/>
</dbReference>
<accession>A0A2P6QTG4</accession>
<gene>
    <name evidence="1" type="ORF">RchiOBHm_Chr4g0402771</name>
</gene>
<dbReference type="AlphaFoldDB" id="A0A2P6QTG4"/>
<comment type="caution">
    <text evidence="1">The sequence shown here is derived from an EMBL/GenBank/DDBJ whole genome shotgun (WGS) entry which is preliminary data.</text>
</comment>
<name>A0A2P6QTG4_ROSCH</name>
<reference evidence="1 2" key="1">
    <citation type="journal article" date="2018" name="Nat. Genet.">
        <title>The Rosa genome provides new insights in the design of modern roses.</title>
        <authorList>
            <person name="Bendahmane M."/>
        </authorList>
    </citation>
    <scope>NUCLEOTIDE SEQUENCE [LARGE SCALE GENOMIC DNA]</scope>
    <source>
        <strain evidence="2">cv. Old Blush</strain>
    </source>
</reference>
<evidence type="ECO:0000313" key="1">
    <source>
        <dbReference type="EMBL" id="PRQ37454.1"/>
    </source>
</evidence>
<evidence type="ECO:0000313" key="2">
    <source>
        <dbReference type="Proteomes" id="UP000238479"/>
    </source>
</evidence>
<sequence>MLRRQARDLGVFPMGKKGFYYLCRFPIYERFELGRRLDEGLFHCSSDMPSEAASKSEAPYAKVDTDVIIIELLRESETARRCDVELPGKEVHVTGH</sequence>
<organism evidence="1 2">
    <name type="scientific">Rosa chinensis</name>
    <name type="common">China rose</name>
    <dbReference type="NCBI Taxonomy" id="74649"/>
    <lineage>
        <taxon>Eukaryota</taxon>
        <taxon>Viridiplantae</taxon>
        <taxon>Streptophyta</taxon>
        <taxon>Embryophyta</taxon>
        <taxon>Tracheophyta</taxon>
        <taxon>Spermatophyta</taxon>
        <taxon>Magnoliopsida</taxon>
        <taxon>eudicotyledons</taxon>
        <taxon>Gunneridae</taxon>
        <taxon>Pentapetalae</taxon>
        <taxon>rosids</taxon>
        <taxon>fabids</taxon>
        <taxon>Rosales</taxon>
        <taxon>Rosaceae</taxon>
        <taxon>Rosoideae</taxon>
        <taxon>Rosoideae incertae sedis</taxon>
        <taxon>Rosa</taxon>
    </lineage>
</organism>